<dbReference type="EMBL" id="JAGEUA010000005">
    <property type="protein sequence ID" value="KAL0978732.1"/>
    <property type="molecule type" value="Genomic_DNA"/>
</dbReference>
<dbReference type="AlphaFoldDB" id="A0ABD0XC77"/>
<name>A0ABD0XC77_UMBPY</name>
<sequence>MEFSRIVGKNLKQEFYESIDRHSPRLLELFRSKRGNVGQLLTQISLQTNSQLRSGHRCSEGFPSSLGTIPEISSKQALNLMMMILFVTLTLGYFSLSVKVLCSRLPSISVQLS</sequence>
<gene>
    <name evidence="2" type="ORF">UPYG_G00174420</name>
</gene>
<comment type="caution">
    <text evidence="2">The sequence shown here is derived from an EMBL/GenBank/DDBJ whole genome shotgun (WGS) entry which is preliminary data.</text>
</comment>
<evidence type="ECO:0000313" key="3">
    <source>
        <dbReference type="Proteomes" id="UP001557470"/>
    </source>
</evidence>
<protein>
    <submittedName>
        <fullName evidence="2">Uncharacterized protein</fullName>
    </submittedName>
</protein>
<keyword evidence="1" id="KW-0472">Membrane</keyword>
<organism evidence="2 3">
    <name type="scientific">Umbra pygmaea</name>
    <name type="common">Eastern mudminnow</name>
    <dbReference type="NCBI Taxonomy" id="75934"/>
    <lineage>
        <taxon>Eukaryota</taxon>
        <taxon>Metazoa</taxon>
        <taxon>Chordata</taxon>
        <taxon>Craniata</taxon>
        <taxon>Vertebrata</taxon>
        <taxon>Euteleostomi</taxon>
        <taxon>Actinopterygii</taxon>
        <taxon>Neopterygii</taxon>
        <taxon>Teleostei</taxon>
        <taxon>Protacanthopterygii</taxon>
        <taxon>Esociformes</taxon>
        <taxon>Umbridae</taxon>
        <taxon>Umbra</taxon>
    </lineage>
</organism>
<reference evidence="2 3" key="1">
    <citation type="submission" date="2024-06" db="EMBL/GenBank/DDBJ databases">
        <authorList>
            <person name="Pan Q."/>
            <person name="Wen M."/>
            <person name="Jouanno E."/>
            <person name="Zahm M."/>
            <person name="Klopp C."/>
            <person name="Cabau C."/>
            <person name="Louis A."/>
            <person name="Berthelot C."/>
            <person name="Parey E."/>
            <person name="Roest Crollius H."/>
            <person name="Montfort J."/>
            <person name="Robinson-Rechavi M."/>
            <person name="Bouchez O."/>
            <person name="Lampietro C."/>
            <person name="Lopez Roques C."/>
            <person name="Donnadieu C."/>
            <person name="Postlethwait J."/>
            <person name="Bobe J."/>
            <person name="Verreycken H."/>
            <person name="Guiguen Y."/>
        </authorList>
    </citation>
    <scope>NUCLEOTIDE SEQUENCE [LARGE SCALE GENOMIC DNA]</scope>
    <source>
        <strain evidence="2">Up_M1</strain>
        <tissue evidence="2">Testis</tissue>
    </source>
</reference>
<feature type="transmembrane region" description="Helical" evidence="1">
    <location>
        <begin position="77"/>
        <end position="96"/>
    </location>
</feature>
<evidence type="ECO:0000313" key="2">
    <source>
        <dbReference type="EMBL" id="KAL0978732.1"/>
    </source>
</evidence>
<keyword evidence="1" id="KW-1133">Transmembrane helix</keyword>
<evidence type="ECO:0000256" key="1">
    <source>
        <dbReference type="SAM" id="Phobius"/>
    </source>
</evidence>
<keyword evidence="1" id="KW-0812">Transmembrane</keyword>
<accession>A0ABD0XC77</accession>
<proteinExistence type="predicted"/>
<dbReference type="Proteomes" id="UP001557470">
    <property type="component" value="Unassembled WGS sequence"/>
</dbReference>
<keyword evidence="3" id="KW-1185">Reference proteome</keyword>